<dbReference type="InterPro" id="IPR003594">
    <property type="entry name" value="HATPase_dom"/>
</dbReference>
<dbReference type="CDD" id="cd00130">
    <property type="entry name" value="PAS"/>
    <property type="match status" value="1"/>
</dbReference>
<dbReference type="InterPro" id="IPR000014">
    <property type="entry name" value="PAS"/>
</dbReference>
<organism evidence="5 6">
    <name type="scientific">Thioclava pacifica DSM 10166</name>
    <dbReference type="NCBI Taxonomy" id="1353537"/>
    <lineage>
        <taxon>Bacteria</taxon>
        <taxon>Pseudomonadati</taxon>
        <taxon>Pseudomonadota</taxon>
        <taxon>Alphaproteobacteria</taxon>
        <taxon>Rhodobacterales</taxon>
        <taxon>Paracoccaceae</taxon>
        <taxon>Thioclava</taxon>
    </lineage>
</organism>
<dbReference type="AlphaFoldDB" id="A0A074JE95"/>
<dbReference type="EC" id="2.7.13.3" evidence="2"/>
<dbReference type="InterPro" id="IPR004358">
    <property type="entry name" value="Sig_transdc_His_kin-like_C"/>
</dbReference>
<dbReference type="SUPFAM" id="SSF55785">
    <property type="entry name" value="PYP-like sensor domain (PAS domain)"/>
    <property type="match status" value="1"/>
</dbReference>
<dbReference type="SMART" id="SM00387">
    <property type="entry name" value="HATPase_c"/>
    <property type="match status" value="1"/>
</dbReference>
<dbReference type="Proteomes" id="UP000027432">
    <property type="component" value="Unassembled WGS sequence"/>
</dbReference>
<dbReference type="InterPro" id="IPR013656">
    <property type="entry name" value="PAS_4"/>
</dbReference>
<comment type="catalytic activity">
    <reaction evidence="1">
        <text>ATP + protein L-histidine = ADP + protein N-phospho-L-histidine.</text>
        <dbReference type="EC" id="2.7.13.3"/>
    </reaction>
</comment>
<dbReference type="Pfam" id="PF02518">
    <property type="entry name" value="HATPase_c"/>
    <property type="match status" value="1"/>
</dbReference>
<accession>A0A074JE95</accession>
<dbReference type="SUPFAM" id="SSF55874">
    <property type="entry name" value="ATPase domain of HSP90 chaperone/DNA topoisomerase II/histidine kinase"/>
    <property type="match status" value="1"/>
</dbReference>
<dbReference type="PANTHER" id="PTHR43065:SF42">
    <property type="entry name" value="TWO-COMPONENT SENSOR PPRA"/>
    <property type="match status" value="1"/>
</dbReference>
<evidence type="ECO:0000256" key="2">
    <source>
        <dbReference type="ARBA" id="ARBA00012438"/>
    </source>
</evidence>
<proteinExistence type="predicted"/>
<dbReference type="GO" id="GO:0000155">
    <property type="term" value="F:phosphorelay sensor kinase activity"/>
    <property type="evidence" value="ECO:0007669"/>
    <property type="project" value="InterPro"/>
</dbReference>
<reference evidence="5 6" key="1">
    <citation type="submission" date="2013-07" db="EMBL/GenBank/DDBJ databases">
        <title>Thioclava pacifica DSM 10166 Genome Sequencing.</title>
        <authorList>
            <person name="Lai Q."/>
            <person name="Shao Z."/>
        </authorList>
    </citation>
    <scope>NUCLEOTIDE SEQUENCE [LARGE SCALE GENOMIC DNA]</scope>
    <source>
        <strain evidence="5 6">DSM 10166</strain>
    </source>
</reference>
<keyword evidence="3" id="KW-0597">Phosphoprotein</keyword>
<name>A0A074JE95_9RHOB</name>
<dbReference type="Gene3D" id="3.30.565.10">
    <property type="entry name" value="Histidine kinase-like ATPase, C-terminal domain"/>
    <property type="match status" value="1"/>
</dbReference>
<evidence type="ECO:0000313" key="5">
    <source>
        <dbReference type="EMBL" id="KEO55971.1"/>
    </source>
</evidence>
<dbReference type="EMBL" id="AUND01000001">
    <property type="protein sequence ID" value="KEO55971.1"/>
    <property type="molecule type" value="Genomic_DNA"/>
</dbReference>
<dbReference type="PROSITE" id="PS50109">
    <property type="entry name" value="HIS_KIN"/>
    <property type="match status" value="1"/>
</dbReference>
<evidence type="ECO:0000256" key="3">
    <source>
        <dbReference type="ARBA" id="ARBA00022553"/>
    </source>
</evidence>
<dbReference type="CDD" id="cd00082">
    <property type="entry name" value="HisKA"/>
    <property type="match status" value="1"/>
</dbReference>
<evidence type="ECO:0000313" key="6">
    <source>
        <dbReference type="Proteomes" id="UP000027432"/>
    </source>
</evidence>
<feature type="domain" description="Histidine kinase" evidence="4">
    <location>
        <begin position="218"/>
        <end position="459"/>
    </location>
</feature>
<dbReference type="SUPFAM" id="SSF47384">
    <property type="entry name" value="Homodimeric domain of signal transducing histidine kinase"/>
    <property type="match status" value="1"/>
</dbReference>
<dbReference type="Pfam" id="PF08448">
    <property type="entry name" value="PAS_4"/>
    <property type="match status" value="1"/>
</dbReference>
<protein>
    <recommendedName>
        <fullName evidence="2">histidine kinase</fullName>
        <ecNumber evidence="2">2.7.13.3</ecNumber>
    </recommendedName>
</protein>
<dbReference type="Gene3D" id="1.10.287.130">
    <property type="match status" value="1"/>
</dbReference>
<dbReference type="InterPro" id="IPR005467">
    <property type="entry name" value="His_kinase_dom"/>
</dbReference>
<dbReference type="InterPro" id="IPR036890">
    <property type="entry name" value="HATPase_C_sf"/>
</dbReference>
<keyword evidence="6" id="KW-1185">Reference proteome</keyword>
<dbReference type="OrthoDB" id="7568856at2"/>
<dbReference type="PRINTS" id="PR00344">
    <property type="entry name" value="BCTRLSENSOR"/>
</dbReference>
<evidence type="ECO:0000256" key="1">
    <source>
        <dbReference type="ARBA" id="ARBA00000085"/>
    </source>
</evidence>
<dbReference type="STRING" id="1353537.TP2_00195"/>
<comment type="caution">
    <text evidence="5">The sequence shown here is derived from an EMBL/GenBank/DDBJ whole genome shotgun (WGS) entry which is preliminary data.</text>
</comment>
<dbReference type="Pfam" id="PF00512">
    <property type="entry name" value="HisKA"/>
    <property type="match status" value="1"/>
</dbReference>
<dbReference type="SMART" id="SM00388">
    <property type="entry name" value="HisKA"/>
    <property type="match status" value="1"/>
</dbReference>
<sequence length="462" mass="49529">MSKTPQKLDPETFDPARLAGLVRPDAAPAEGGDDVWFEVLSAVDRTCADLVDYQERLERQNHELEDLRSFLASILFSVSDALIVISRSGEVLETSASVATLTGQPRGTWHGKALAGMFESGSIEAIDRALGEAANSRSPVTLEVALKGPVGPAPLELSISPRLDDRKRVVGYVLTGRPLGELRQAYSALAASHEALKSTQAQLVRNEKLASLGRLLAGVAHELNNPISFVYANAHALERYAGKFEAYFEKLQAGADRDELIALREALKLDREIRNLRTAIEGARDGAERVRDIVEDLRRLSAEGSGEMVEFDLVDVARIAAHWVQRGSKAGAEVMFTGLPSLAVRGRQGHIQQVVMNLVQNAIDAVSEQGEAGRIEITADTEDGRACLAVSDNGPGISEEVAQAVFDPFFTTKAVGSGTGLGLAISNKIVEEHGGRLRLCPRGGALGGACFSFDLELVEGAE</sequence>
<dbReference type="SMART" id="SM00091">
    <property type="entry name" value="PAS"/>
    <property type="match status" value="1"/>
</dbReference>
<dbReference type="InterPro" id="IPR003661">
    <property type="entry name" value="HisK_dim/P_dom"/>
</dbReference>
<evidence type="ECO:0000259" key="4">
    <source>
        <dbReference type="PROSITE" id="PS50109"/>
    </source>
</evidence>
<gene>
    <name evidence="5" type="ORF">TP2_00195</name>
</gene>
<dbReference type="InterPro" id="IPR036097">
    <property type="entry name" value="HisK_dim/P_sf"/>
</dbReference>
<dbReference type="Gene3D" id="3.30.450.20">
    <property type="entry name" value="PAS domain"/>
    <property type="match status" value="1"/>
</dbReference>
<dbReference type="PANTHER" id="PTHR43065">
    <property type="entry name" value="SENSOR HISTIDINE KINASE"/>
    <property type="match status" value="1"/>
</dbReference>
<dbReference type="eggNOG" id="COG4191">
    <property type="taxonomic scope" value="Bacteria"/>
</dbReference>
<dbReference type="InterPro" id="IPR035965">
    <property type="entry name" value="PAS-like_dom_sf"/>
</dbReference>